<evidence type="ECO:0000313" key="2">
    <source>
        <dbReference type="Proteomes" id="UP000290652"/>
    </source>
</evidence>
<organism evidence="1 2">
    <name type="scientific">Escherichia coli</name>
    <dbReference type="NCBI Taxonomy" id="562"/>
    <lineage>
        <taxon>Bacteria</taxon>
        <taxon>Pseudomonadati</taxon>
        <taxon>Pseudomonadota</taxon>
        <taxon>Gammaproteobacteria</taxon>
        <taxon>Enterobacterales</taxon>
        <taxon>Enterobacteriaceae</taxon>
        <taxon>Escherichia</taxon>
    </lineage>
</organism>
<evidence type="ECO:0000313" key="1">
    <source>
        <dbReference type="EMBL" id="RXB31071.1"/>
    </source>
</evidence>
<comment type="caution">
    <text evidence="1">The sequence shown here is derived from an EMBL/GenBank/DDBJ whole genome shotgun (WGS) entry which is preliminary data.</text>
</comment>
<dbReference type="AlphaFoldDB" id="A0A9Q7KBT2"/>
<dbReference type="EMBL" id="SCIU01000017">
    <property type="protein sequence ID" value="RXB31071.1"/>
    <property type="molecule type" value="Genomic_DNA"/>
</dbReference>
<name>A0A9Q7KBT2_ECOLX</name>
<proteinExistence type="predicted"/>
<dbReference type="Proteomes" id="UP000290652">
    <property type="component" value="Unassembled WGS sequence"/>
</dbReference>
<accession>A0A9Q7KBT2</accession>
<reference evidence="1 2" key="1">
    <citation type="submission" date="2019-01" db="EMBL/GenBank/DDBJ databases">
        <title>Genomic analysis of febrile catheter-associated UTI E. coli isolates.</title>
        <authorList>
            <person name="Potter R."/>
            <person name="Zou Z."/>
            <person name="Henderson J."/>
            <person name="Dantas G."/>
        </authorList>
    </citation>
    <scope>NUCLEOTIDE SEQUENCE [LARGE SCALE GENOMIC DNA]</scope>
    <source>
        <strain evidence="1 2">49_rectal</strain>
    </source>
</reference>
<sequence length="105" mass="12652">MNIHDFDTYRLDELADIYVNEINPESMTVPYGCEHIKDKRIKKYLFNDKNVFIVSTQKKKPNCHFKLGQTVRLQGPFFETEAKNLGMIEYIHKGFRMYGYFFQWK</sequence>
<gene>
    <name evidence="1" type="ORF">EPS97_10760</name>
</gene>
<dbReference type="RefSeq" id="WP_001020753.1">
    <property type="nucleotide sequence ID" value="NZ_AP027790.1"/>
</dbReference>
<protein>
    <submittedName>
        <fullName evidence="1">Uncharacterized protein</fullName>
    </submittedName>
</protein>